<dbReference type="SUPFAM" id="SSF51735">
    <property type="entry name" value="NAD(P)-binding Rossmann-fold domains"/>
    <property type="match status" value="1"/>
</dbReference>
<dbReference type="SUPFAM" id="SSF51182">
    <property type="entry name" value="RmlC-like cupins"/>
    <property type="match status" value="1"/>
</dbReference>
<dbReference type="InterPro" id="IPR011051">
    <property type="entry name" value="RmlC_Cupin_sf"/>
</dbReference>
<gene>
    <name evidence="2" type="ORF">B0J15DRAFT_560414</name>
</gene>
<organism evidence="2 3">
    <name type="scientific">Fusarium solani</name>
    <name type="common">Filamentous fungus</name>
    <dbReference type="NCBI Taxonomy" id="169388"/>
    <lineage>
        <taxon>Eukaryota</taxon>
        <taxon>Fungi</taxon>
        <taxon>Dikarya</taxon>
        <taxon>Ascomycota</taxon>
        <taxon>Pezizomycotina</taxon>
        <taxon>Sordariomycetes</taxon>
        <taxon>Hypocreomycetidae</taxon>
        <taxon>Hypocreales</taxon>
        <taxon>Nectriaceae</taxon>
        <taxon>Fusarium</taxon>
        <taxon>Fusarium solani species complex</taxon>
    </lineage>
</organism>
<keyword evidence="3" id="KW-1185">Reference proteome</keyword>
<dbReference type="Gene3D" id="2.60.120.10">
    <property type="entry name" value="Jelly Rolls"/>
    <property type="match status" value="1"/>
</dbReference>
<dbReference type="InterPro" id="IPR047142">
    <property type="entry name" value="OryJ/VirC-like"/>
</dbReference>
<evidence type="ECO:0000313" key="3">
    <source>
        <dbReference type="Proteomes" id="UP000736672"/>
    </source>
</evidence>
<feature type="domain" description="Cupin type-2" evidence="1">
    <location>
        <begin position="328"/>
        <end position="394"/>
    </location>
</feature>
<dbReference type="PANTHER" id="PTHR36156">
    <property type="entry name" value="SLR2101 PROTEIN"/>
    <property type="match status" value="1"/>
</dbReference>
<name>A0A9P9HAC8_FUSSL</name>
<proteinExistence type="predicted"/>
<sequence length="427" mass="47108">MHDQFQELLTELFKLVVSHRLPHKFVPHHFIFIIYDTGTTRHQIRLILINHQVLYFIQSWDVATSAWAVADSRPPVPVTQAETAIAATQGASTVSWQGLHWLPNDNEGPYCCTCLVAFFQETVSEWEPRRTPASAETDPASGASKMPILDYFSILRPEGNFMLLGAPEDPVPVPIFPLMQNGLNLCGSRIGSPAEIRNMLDLAVARNVRPRLQLRPMSEANEAMVDFEGGLISSRRSLSILNYHSLLASPQLITMDSSPITRVVTGHLPDGTAIVTRLDAIPPQPAGFGINIASLWSTAKHPASVDSDNDKALHNWGLSPPGTVFNAVDFPPRTKTPLHRSLTVDYLFLHRGTLVLHLDDGSRSTLKEGDVAVVQAGMHSWENPTDETARAVAVMVAAEAPIVAGKTLEAEFRMRILDKIEMLLMRS</sequence>
<dbReference type="Gene3D" id="3.90.180.10">
    <property type="entry name" value="Medium-chain alcohol dehydrogenases, catalytic domain"/>
    <property type="match status" value="1"/>
</dbReference>
<dbReference type="InterPro" id="IPR036291">
    <property type="entry name" value="NAD(P)-bd_dom_sf"/>
</dbReference>
<protein>
    <recommendedName>
        <fullName evidence="1">Cupin type-2 domain-containing protein</fullName>
    </recommendedName>
</protein>
<comment type="caution">
    <text evidence="2">The sequence shown here is derived from an EMBL/GenBank/DDBJ whole genome shotgun (WGS) entry which is preliminary data.</text>
</comment>
<dbReference type="PANTHER" id="PTHR36156:SF2">
    <property type="entry name" value="CUPIN TYPE-2 DOMAIN-CONTAINING PROTEIN"/>
    <property type="match status" value="1"/>
</dbReference>
<dbReference type="InterPro" id="IPR014710">
    <property type="entry name" value="RmlC-like_jellyroll"/>
</dbReference>
<evidence type="ECO:0000313" key="2">
    <source>
        <dbReference type="EMBL" id="KAH7253238.1"/>
    </source>
</evidence>
<dbReference type="OrthoDB" id="5840532at2759"/>
<reference evidence="2" key="1">
    <citation type="journal article" date="2021" name="Nat. Commun.">
        <title>Genetic determinants of endophytism in the Arabidopsis root mycobiome.</title>
        <authorList>
            <person name="Mesny F."/>
            <person name="Miyauchi S."/>
            <person name="Thiergart T."/>
            <person name="Pickel B."/>
            <person name="Atanasova L."/>
            <person name="Karlsson M."/>
            <person name="Huettel B."/>
            <person name="Barry K.W."/>
            <person name="Haridas S."/>
            <person name="Chen C."/>
            <person name="Bauer D."/>
            <person name="Andreopoulos W."/>
            <person name="Pangilinan J."/>
            <person name="LaButti K."/>
            <person name="Riley R."/>
            <person name="Lipzen A."/>
            <person name="Clum A."/>
            <person name="Drula E."/>
            <person name="Henrissat B."/>
            <person name="Kohler A."/>
            <person name="Grigoriev I.V."/>
            <person name="Martin F.M."/>
            <person name="Hacquard S."/>
        </authorList>
    </citation>
    <scope>NUCLEOTIDE SEQUENCE</scope>
    <source>
        <strain evidence="2">FSSC 5 MPI-SDFR-AT-0091</strain>
    </source>
</reference>
<dbReference type="EMBL" id="JAGTJS010000011">
    <property type="protein sequence ID" value="KAH7253238.1"/>
    <property type="molecule type" value="Genomic_DNA"/>
</dbReference>
<dbReference type="Gene3D" id="3.40.50.720">
    <property type="entry name" value="NAD(P)-binding Rossmann-like Domain"/>
    <property type="match status" value="1"/>
</dbReference>
<dbReference type="AlphaFoldDB" id="A0A9P9HAC8"/>
<accession>A0A9P9HAC8</accession>
<dbReference type="Pfam" id="PF07883">
    <property type="entry name" value="Cupin_2"/>
    <property type="match status" value="1"/>
</dbReference>
<dbReference type="Proteomes" id="UP000736672">
    <property type="component" value="Unassembled WGS sequence"/>
</dbReference>
<evidence type="ECO:0000259" key="1">
    <source>
        <dbReference type="Pfam" id="PF07883"/>
    </source>
</evidence>
<dbReference type="InterPro" id="IPR013096">
    <property type="entry name" value="Cupin_2"/>
</dbReference>
<dbReference type="CDD" id="cd02231">
    <property type="entry name" value="cupin_BLL6423-like"/>
    <property type="match status" value="1"/>
</dbReference>